<evidence type="ECO:0000259" key="1">
    <source>
        <dbReference type="Pfam" id="PF00294"/>
    </source>
</evidence>
<dbReference type="InterPro" id="IPR011611">
    <property type="entry name" value="PfkB_dom"/>
</dbReference>
<organism evidence="2 3">
    <name type="scientific">Candidatus Roizmanbacteria bacterium CG_4_8_14_3_um_filter_34_9</name>
    <dbReference type="NCBI Taxonomy" id="1974832"/>
    <lineage>
        <taxon>Bacteria</taxon>
        <taxon>Candidatus Roizmaniibacteriota</taxon>
    </lineage>
</organism>
<comment type="caution">
    <text evidence="2">The sequence shown here is derived from an EMBL/GenBank/DDBJ whole genome shotgun (WGS) entry which is preliminary data.</text>
</comment>
<dbReference type="EMBL" id="PFGU01000004">
    <property type="protein sequence ID" value="PIW73670.1"/>
    <property type="molecule type" value="Genomic_DNA"/>
</dbReference>
<dbReference type="Pfam" id="PF00294">
    <property type="entry name" value="PfkB"/>
    <property type="match status" value="1"/>
</dbReference>
<dbReference type="SUPFAM" id="SSF53613">
    <property type="entry name" value="Ribokinase-like"/>
    <property type="match status" value="1"/>
</dbReference>
<feature type="domain" description="Carbohydrate kinase PfkB" evidence="1">
    <location>
        <begin position="39"/>
        <end position="240"/>
    </location>
</feature>
<dbReference type="InterPro" id="IPR029056">
    <property type="entry name" value="Ribokinase-like"/>
</dbReference>
<evidence type="ECO:0000313" key="2">
    <source>
        <dbReference type="EMBL" id="PIW73670.1"/>
    </source>
</evidence>
<feature type="non-terminal residue" evidence="2">
    <location>
        <position position="249"/>
    </location>
</feature>
<protein>
    <recommendedName>
        <fullName evidence="1">Carbohydrate kinase PfkB domain-containing protein</fullName>
    </recommendedName>
</protein>
<dbReference type="Proteomes" id="UP000230822">
    <property type="component" value="Unassembled WGS sequence"/>
</dbReference>
<reference evidence="3" key="1">
    <citation type="submission" date="2017-09" db="EMBL/GenBank/DDBJ databases">
        <title>Depth-based differentiation of microbial function through sediment-hosted aquifers and enrichment of novel symbionts in the deep terrestrial subsurface.</title>
        <authorList>
            <person name="Probst A.J."/>
            <person name="Ladd B."/>
            <person name="Jarett J.K."/>
            <person name="Geller-Mcgrath D.E."/>
            <person name="Sieber C.M.K."/>
            <person name="Emerson J.B."/>
            <person name="Anantharaman K."/>
            <person name="Thomas B.C."/>
            <person name="Malmstrom R."/>
            <person name="Stieglmeier M."/>
            <person name="Klingl A."/>
            <person name="Woyke T."/>
            <person name="Ryan C.M."/>
            <person name="Banfield J.F."/>
        </authorList>
    </citation>
    <scope>NUCLEOTIDE SEQUENCE [LARGE SCALE GENOMIC DNA]</scope>
</reference>
<dbReference type="AlphaFoldDB" id="A0A2M7IDF3"/>
<dbReference type="Gene3D" id="3.40.1190.20">
    <property type="match status" value="1"/>
</dbReference>
<proteinExistence type="predicted"/>
<evidence type="ECO:0000313" key="3">
    <source>
        <dbReference type="Proteomes" id="UP000230822"/>
    </source>
</evidence>
<accession>A0A2M7IDF3</accession>
<sequence length="249" mass="28305">MNNYKNVYITGSIAYDTIMNFPHEFQNYFHPEKLHQINVSFVVDKLEKQLGGTACNIAYNIKRANVETLGRSNVFLLGSIGKDGKDFLNFFKKNKIDADGVIIDKKLYTSAGSVITDTKNNQIWGFYYGASEKIPYIDFKIINKETDLLVISANHQNSFLYFQREAIKNKIPYLYDPGMTLTWIKDKDLKEGVMNCRYLVGNDYEIAMVLKRSGKTIGQLADSGIRIITTMGGGGVEFEERLESSKVQK</sequence>
<gene>
    <name evidence="2" type="ORF">CO005_00160</name>
</gene>
<name>A0A2M7IDF3_9BACT</name>